<comment type="caution">
    <text evidence="2">The sequence shown here is derived from an EMBL/GenBank/DDBJ whole genome shotgun (WGS) entry which is preliminary data.</text>
</comment>
<keyword evidence="1" id="KW-0732">Signal</keyword>
<dbReference type="EMBL" id="LCUC01000016">
    <property type="protein sequence ID" value="KKY39508.1"/>
    <property type="molecule type" value="Genomic_DNA"/>
</dbReference>
<reference evidence="2 3" key="1">
    <citation type="submission" date="2015-05" db="EMBL/GenBank/DDBJ databases">
        <title>Distinctive expansion of gene families associated with plant cell wall degradation and secondary metabolism in the genomes of grapevine trunk pathogens.</title>
        <authorList>
            <person name="Lawrence D.P."/>
            <person name="Travadon R."/>
            <person name="Rolshausen P.E."/>
            <person name="Baumgartner K."/>
        </authorList>
    </citation>
    <scope>NUCLEOTIDE SEQUENCE [LARGE SCALE GENOMIC DNA]</scope>
    <source>
        <strain evidence="2">DA912</strain>
    </source>
</reference>
<dbReference type="InterPro" id="IPR017946">
    <property type="entry name" value="PLC-like_Pdiesterase_TIM-brl"/>
</dbReference>
<dbReference type="OrthoDB" id="7984201at2759"/>
<feature type="signal peptide" evidence="1">
    <location>
        <begin position="1"/>
        <end position="20"/>
    </location>
</feature>
<dbReference type="InterPro" id="IPR051057">
    <property type="entry name" value="PI-PLC_domain"/>
</dbReference>
<dbReference type="AlphaFoldDB" id="A0A0G2HXT2"/>
<keyword evidence="3" id="KW-1185">Reference proteome</keyword>
<reference evidence="2 3" key="2">
    <citation type="submission" date="2015-05" db="EMBL/GenBank/DDBJ databases">
        <authorList>
            <person name="Morales-Cruz A."/>
            <person name="Amrine K.C."/>
            <person name="Cantu D."/>
        </authorList>
    </citation>
    <scope>NUCLEOTIDE SEQUENCE [LARGE SCALE GENOMIC DNA]</scope>
    <source>
        <strain evidence="2">DA912</strain>
    </source>
</reference>
<proteinExistence type="predicted"/>
<dbReference type="STRING" id="1214573.A0A0G2HXT2"/>
<dbReference type="Pfam" id="PF26146">
    <property type="entry name" value="PI-PLC_X"/>
    <property type="match status" value="2"/>
</dbReference>
<evidence type="ECO:0000313" key="2">
    <source>
        <dbReference type="EMBL" id="KKY39508.1"/>
    </source>
</evidence>
<evidence type="ECO:0000313" key="3">
    <source>
        <dbReference type="Proteomes" id="UP000034680"/>
    </source>
</evidence>
<sequence>MPSLLPLGAAWLGLATIVLAACNGQDAFCSRPYSNVTFVGSHNSAFVGLLPSQNQLVSVADQLGLGVRFLQAQTHDRDGTIEMCHTSCAELDAGSLTNYLEPIKTFMDANPNEVVTLLLTNGDDIPVSKFADVFSAVGLEQYAFTPSNYNSDTATTPYILDEFAYYFETSYEVTDDAFPECSIDRPSEASADGRMGLVNHMLHIDIFGIQIPDLFNANKTNSLNSIDAQAGICEGLYGRSPNVVLLDYVNLGDAMGAQAALNGL</sequence>
<dbReference type="Proteomes" id="UP000034680">
    <property type="component" value="Unassembled WGS sequence"/>
</dbReference>
<dbReference type="GO" id="GO:0006629">
    <property type="term" value="P:lipid metabolic process"/>
    <property type="evidence" value="ECO:0007669"/>
    <property type="project" value="InterPro"/>
</dbReference>
<organism evidence="2 3">
    <name type="scientific">Diaporthe ampelina</name>
    <dbReference type="NCBI Taxonomy" id="1214573"/>
    <lineage>
        <taxon>Eukaryota</taxon>
        <taxon>Fungi</taxon>
        <taxon>Dikarya</taxon>
        <taxon>Ascomycota</taxon>
        <taxon>Pezizomycotina</taxon>
        <taxon>Sordariomycetes</taxon>
        <taxon>Sordariomycetidae</taxon>
        <taxon>Diaporthales</taxon>
        <taxon>Diaporthaceae</taxon>
        <taxon>Diaporthe</taxon>
    </lineage>
</organism>
<accession>A0A0G2HXT2</accession>
<evidence type="ECO:0008006" key="4">
    <source>
        <dbReference type="Google" id="ProtNLM"/>
    </source>
</evidence>
<name>A0A0G2HXT2_9PEZI</name>
<dbReference type="GO" id="GO:0008081">
    <property type="term" value="F:phosphoric diester hydrolase activity"/>
    <property type="evidence" value="ECO:0007669"/>
    <property type="project" value="InterPro"/>
</dbReference>
<dbReference type="Gene3D" id="3.20.20.190">
    <property type="entry name" value="Phosphatidylinositol (PI) phosphodiesterase"/>
    <property type="match status" value="1"/>
</dbReference>
<dbReference type="SUPFAM" id="SSF51695">
    <property type="entry name" value="PLC-like phosphodiesterases"/>
    <property type="match status" value="1"/>
</dbReference>
<gene>
    <name evidence="2" type="ORF">UCDDA912_g00397</name>
</gene>
<dbReference type="PANTHER" id="PTHR13593">
    <property type="match status" value="1"/>
</dbReference>
<feature type="chain" id="PRO_5002545669" description="PLC-like phosphodiesterase" evidence="1">
    <location>
        <begin position="21"/>
        <end position="264"/>
    </location>
</feature>
<dbReference type="PANTHER" id="PTHR13593:SF146">
    <property type="entry name" value="PLC-LIKE PHOSPHODIESTERASE"/>
    <property type="match status" value="1"/>
</dbReference>
<evidence type="ECO:0000256" key="1">
    <source>
        <dbReference type="SAM" id="SignalP"/>
    </source>
</evidence>
<protein>
    <recommendedName>
        <fullName evidence="4">PLC-like phosphodiesterase</fullName>
    </recommendedName>
</protein>